<keyword evidence="2" id="KW-0812">Transmembrane</keyword>
<sequence>MRDDDTLPMKCRECGRDMHPRGGANRGKRPHFAHNKDSSRPTCPAESETREHRELKRRCAEWARRPGWHAALEVTSPTKDWRADVLATDPQSQRRVAFEIQLSPQTEEGARHRSRRYREAGIECVWIVKGHQRPWFRTHGALVVTGPTASAGSQERDWTVVDGCQRYIGTEEGGIWCPVTSVPLSQVVYSIARGQVVPSRRDPYLDSGEWWWIRADRRQHWTDPVAQPSKPPRRQPKRKPTSRDTRPRTQTARSTGALHARSSSPRTPATPSPTTAASVKTDPPPAPSPPEPPTTPTPEPPAVEHTKPQANPHKRVPTPPRDLTLRESLADALGGPWPARRYGSAAICALFLGLIAAAVSAGVTNAALTEFALWVAGTWGAVILLGVLISGVRRYR</sequence>
<keyword evidence="2" id="KW-1133">Transmembrane helix</keyword>
<name>A0ABW6GBP3_9PSEU</name>
<dbReference type="Proteomes" id="UP001598673">
    <property type="component" value="Unassembled WGS sequence"/>
</dbReference>
<organism evidence="4 5">
    <name type="scientific">Prauserella salsuginis</name>
    <dbReference type="NCBI Taxonomy" id="387889"/>
    <lineage>
        <taxon>Bacteria</taxon>
        <taxon>Bacillati</taxon>
        <taxon>Actinomycetota</taxon>
        <taxon>Actinomycetes</taxon>
        <taxon>Pseudonocardiales</taxon>
        <taxon>Pseudonocardiaceae</taxon>
        <taxon>Prauserella</taxon>
        <taxon>Prauserella salsuginis group</taxon>
    </lineage>
</organism>
<evidence type="ECO:0000256" key="1">
    <source>
        <dbReference type="SAM" id="MobiDB-lite"/>
    </source>
</evidence>
<keyword evidence="5" id="KW-1185">Reference proteome</keyword>
<comment type="caution">
    <text evidence="4">The sequence shown here is derived from an EMBL/GenBank/DDBJ whole genome shotgun (WGS) entry which is preliminary data.</text>
</comment>
<feature type="compositionally biased region" description="Low complexity" evidence="1">
    <location>
        <begin position="260"/>
        <end position="278"/>
    </location>
</feature>
<feature type="region of interest" description="Disordered" evidence="1">
    <location>
        <begin position="1"/>
        <end position="51"/>
    </location>
</feature>
<evidence type="ECO:0000313" key="5">
    <source>
        <dbReference type="Proteomes" id="UP001598673"/>
    </source>
</evidence>
<dbReference type="InterPro" id="IPR010330">
    <property type="entry name" value="CoiA_nuc"/>
</dbReference>
<dbReference type="Pfam" id="PF06054">
    <property type="entry name" value="CoiA_nuc"/>
    <property type="match status" value="1"/>
</dbReference>
<gene>
    <name evidence="4" type="ORF">ACFWGY_25045</name>
</gene>
<evidence type="ECO:0000259" key="3">
    <source>
        <dbReference type="Pfam" id="PF06054"/>
    </source>
</evidence>
<feature type="domain" description="Competence protein CoiA nuclease-like" evidence="3">
    <location>
        <begin position="48"/>
        <end position="132"/>
    </location>
</feature>
<feature type="transmembrane region" description="Helical" evidence="2">
    <location>
        <begin position="371"/>
        <end position="392"/>
    </location>
</feature>
<evidence type="ECO:0000313" key="4">
    <source>
        <dbReference type="EMBL" id="MFD6796607.1"/>
    </source>
</evidence>
<protein>
    <submittedName>
        <fullName evidence="4">Competence protein CoiA</fullName>
    </submittedName>
</protein>
<accession>A0ABW6GBP3</accession>
<proteinExistence type="predicted"/>
<dbReference type="EMBL" id="JBHXCV010000025">
    <property type="protein sequence ID" value="MFD6796607.1"/>
    <property type="molecule type" value="Genomic_DNA"/>
</dbReference>
<feature type="compositionally biased region" description="Pro residues" evidence="1">
    <location>
        <begin position="282"/>
        <end position="301"/>
    </location>
</feature>
<feature type="compositionally biased region" description="Basic and acidic residues" evidence="1">
    <location>
        <begin position="1"/>
        <end position="20"/>
    </location>
</feature>
<keyword evidence="2" id="KW-0472">Membrane</keyword>
<evidence type="ECO:0000256" key="2">
    <source>
        <dbReference type="SAM" id="Phobius"/>
    </source>
</evidence>
<feature type="region of interest" description="Disordered" evidence="1">
    <location>
        <begin position="222"/>
        <end position="321"/>
    </location>
</feature>
<feature type="transmembrane region" description="Helical" evidence="2">
    <location>
        <begin position="345"/>
        <end position="365"/>
    </location>
</feature>
<dbReference type="RefSeq" id="WP_258937508.1">
    <property type="nucleotide sequence ID" value="NZ_JANBBF010000012.1"/>
</dbReference>
<feature type="compositionally biased region" description="Basic residues" evidence="1">
    <location>
        <begin position="231"/>
        <end position="240"/>
    </location>
</feature>
<reference evidence="4 5" key="1">
    <citation type="submission" date="2024-09" db="EMBL/GenBank/DDBJ databases">
        <title>The Natural Products Discovery Center: Release of the First 8490 Sequenced Strains for Exploring Actinobacteria Biosynthetic Diversity.</title>
        <authorList>
            <person name="Kalkreuter E."/>
            <person name="Kautsar S.A."/>
            <person name="Yang D."/>
            <person name="Bader C.D."/>
            <person name="Teijaro C.N."/>
            <person name="Fluegel L."/>
            <person name="Davis C.M."/>
            <person name="Simpson J.R."/>
            <person name="Lauterbach L."/>
            <person name="Steele A.D."/>
            <person name="Gui C."/>
            <person name="Meng S."/>
            <person name="Li G."/>
            <person name="Viehrig K."/>
            <person name="Ye F."/>
            <person name="Su P."/>
            <person name="Kiefer A.F."/>
            <person name="Nichols A."/>
            <person name="Cepeda A.J."/>
            <person name="Yan W."/>
            <person name="Fan B."/>
            <person name="Jiang Y."/>
            <person name="Adhikari A."/>
            <person name="Zheng C.-J."/>
            <person name="Schuster L."/>
            <person name="Cowan T.M."/>
            <person name="Smanski M.J."/>
            <person name="Chevrette M.G."/>
            <person name="De Carvalho L.P.S."/>
            <person name="Shen B."/>
        </authorList>
    </citation>
    <scope>NUCLEOTIDE SEQUENCE [LARGE SCALE GENOMIC DNA]</scope>
    <source>
        <strain evidence="4 5">NPDC060353</strain>
    </source>
</reference>